<proteinExistence type="predicted"/>
<accession>A0A319C9K3</accession>
<feature type="domain" description="PNPLA" evidence="11">
    <location>
        <begin position="608"/>
        <end position="838"/>
    </location>
</feature>
<keyword evidence="9" id="KW-0175">Coiled coil</keyword>
<feature type="active site" description="Proton acceptor" evidence="8">
    <location>
        <position position="825"/>
    </location>
</feature>
<dbReference type="PROSITE" id="PS51635">
    <property type="entry name" value="PNPLA"/>
    <property type="match status" value="1"/>
</dbReference>
<sequence>MDTETEFNTSMSTTTDACDLCGCLRDNTSPQYTAEEFNQIIQQLHDTPEHLPMGVRQHPGAIDLCGENDREKVKMLQEECDALRARLKGTERDLEELERAYNVKSVLLSCLSDGFDRLLTVSEIKADQEVSKQVNMSDRLSHRWLQPAERHGGAYVHHSRRLVQIRDQLASPQTQCPSLIVFLGNRKKDVALRALFPDNTLSQRQPYIQLDVDSRTTFADHPLLFSHCDARLEFHKTDRIPREYEEIPLRWPLIDLHHASDIILCRAMFMFTDVICIFADDLGGLDAVRDLLIRWAMVGHNASSLEYRPRVLVVMETDHKSPTYETLDEMDFDFVLGQNLNVTEVFVTPTLHRLPGQALSDIAQHCSLKNDLLKLADISRRDRKEQGYLFSVMHMAFFFQTALNHVCRAPQAPFDFVRGARAGIEVGQSHRFHLRDFLIVTRDRGWNLEDQASHIASTLLVDAYPPGSHFFSPAAVFDTLYRHHCQEALRSAELSSCCQPIEYHFASLRARLLLGKGPPRRIHEEGLARRRGLFRMIASSHTCLLCLSKPPQHPLPCGHAYCDVCAAWYGSPVEGAEYEYSVRHCALCHKATDILIRVLPPTASVRAITIDGGGVRAIMPLRFLGYMQKILGPGCLVQDMVDVAFGTSGGGIAVLKAFRQRRPISECQQTLADLIVRFFQGHPPLRTTWNKLIRTILCWWKDGWYDAGLWDGLLQKEFGVDQGMFDVQPVSGTKVAVTAVADQPVLLINYRRVVDPPGQRCVDHEMQTTGVASLAHSGGYYRVYTAPDPEHEPQLWKCGRATTAAPGKARLLPPIEIPGVGSCADGGLKHNNPALICRAETPFMWESNPVPGTLISLGTGKAGRPRRQRWRRGFAFRLYDSFLASMDAEQAWEDLLGQVDPANRRNYHRLNVTFPDQEPLLNAAAQVEWMTELADKTAERQVPGALTSLLLASFFFELSSPPCYNDGIYQCCGAIRGRLRGKYLVQALRRLHPQASTFVLGTSRLGVSPFEDAVCCDCARYCVPVKFEVDGLDSNIMLALELHPHQLQPLGGFPLSLRHLVDRLRINMIGCPGLPKLPARTECKSCELRIRRKARPDFENSSYRKRVRFI</sequence>
<evidence type="ECO:0000256" key="8">
    <source>
        <dbReference type="PROSITE-ProRule" id="PRU01161"/>
    </source>
</evidence>
<dbReference type="SUPFAM" id="SSF52151">
    <property type="entry name" value="FabD/lysophospholipase-like"/>
    <property type="match status" value="1"/>
</dbReference>
<dbReference type="Pfam" id="PF01734">
    <property type="entry name" value="Patatin"/>
    <property type="match status" value="1"/>
</dbReference>
<protein>
    <submittedName>
        <fullName evidence="12">FabD/lysophospholipase-like protein</fullName>
    </submittedName>
</protein>
<dbReference type="InterPro" id="IPR016035">
    <property type="entry name" value="Acyl_Trfase/lysoPLipase"/>
</dbReference>
<evidence type="ECO:0000256" key="3">
    <source>
        <dbReference type="ARBA" id="ARBA00022801"/>
    </source>
</evidence>
<evidence type="ECO:0000256" key="9">
    <source>
        <dbReference type="SAM" id="Coils"/>
    </source>
</evidence>
<dbReference type="InterPro" id="IPR002641">
    <property type="entry name" value="PNPLA_dom"/>
</dbReference>
<keyword evidence="2 7" id="KW-0863">Zinc-finger</keyword>
<evidence type="ECO:0000256" key="4">
    <source>
        <dbReference type="ARBA" id="ARBA00022833"/>
    </source>
</evidence>
<feature type="active site" description="Nucleophile" evidence="8">
    <location>
        <position position="648"/>
    </location>
</feature>
<dbReference type="InterPro" id="IPR017907">
    <property type="entry name" value="Znf_RING_CS"/>
</dbReference>
<dbReference type="AlphaFoldDB" id="A0A319C9K3"/>
<keyword evidence="3 8" id="KW-0378">Hydrolase</keyword>
<keyword evidence="6 8" id="KW-0443">Lipid metabolism</keyword>
<dbReference type="Gene3D" id="3.40.1090.10">
    <property type="entry name" value="Cytosolic phospholipase A2 catalytic domain"/>
    <property type="match status" value="1"/>
</dbReference>
<dbReference type="CDD" id="cd07199">
    <property type="entry name" value="Pat17_PNPLA8_PNPLA9_like"/>
    <property type="match status" value="1"/>
</dbReference>
<name>A0A319C9K3_ASPVC</name>
<dbReference type="EMBL" id="KZ821614">
    <property type="protein sequence ID" value="PYH75163.1"/>
    <property type="molecule type" value="Genomic_DNA"/>
</dbReference>
<dbReference type="PROSITE" id="PS50089">
    <property type="entry name" value="ZF_RING_2"/>
    <property type="match status" value="1"/>
</dbReference>
<feature type="domain" description="RING-type" evidence="10">
    <location>
        <begin position="543"/>
        <end position="589"/>
    </location>
</feature>
<dbReference type="GO" id="GO:0016042">
    <property type="term" value="P:lipid catabolic process"/>
    <property type="evidence" value="ECO:0007669"/>
    <property type="project" value="UniProtKB-UniRule"/>
</dbReference>
<dbReference type="GO" id="GO:0019369">
    <property type="term" value="P:arachidonate metabolic process"/>
    <property type="evidence" value="ECO:0007669"/>
    <property type="project" value="TreeGrafter"/>
</dbReference>
<keyword evidence="4" id="KW-0862">Zinc</keyword>
<dbReference type="PANTHER" id="PTHR24185">
    <property type="entry name" value="CALCIUM-INDEPENDENT PHOSPHOLIPASE A2-GAMMA"/>
    <property type="match status" value="1"/>
</dbReference>
<evidence type="ECO:0000313" key="13">
    <source>
        <dbReference type="Proteomes" id="UP000248405"/>
    </source>
</evidence>
<evidence type="ECO:0000313" key="12">
    <source>
        <dbReference type="EMBL" id="PYH75163.1"/>
    </source>
</evidence>
<dbReference type="Proteomes" id="UP000248405">
    <property type="component" value="Unassembled WGS sequence"/>
</dbReference>
<keyword evidence="1" id="KW-0479">Metal-binding</keyword>
<evidence type="ECO:0000259" key="11">
    <source>
        <dbReference type="PROSITE" id="PS51635"/>
    </source>
</evidence>
<gene>
    <name evidence="12" type="ORF">BO88DRAFT_431573</name>
</gene>
<dbReference type="GO" id="GO:0046486">
    <property type="term" value="P:glycerolipid metabolic process"/>
    <property type="evidence" value="ECO:0007669"/>
    <property type="project" value="UniProtKB-ARBA"/>
</dbReference>
<evidence type="ECO:0000256" key="5">
    <source>
        <dbReference type="ARBA" id="ARBA00022963"/>
    </source>
</evidence>
<dbReference type="GeneID" id="37213896"/>
<dbReference type="GO" id="GO:0008270">
    <property type="term" value="F:zinc ion binding"/>
    <property type="evidence" value="ECO:0007669"/>
    <property type="project" value="UniProtKB-KW"/>
</dbReference>
<feature type="short sequence motif" description="DGA/G" evidence="8">
    <location>
        <begin position="825"/>
        <end position="827"/>
    </location>
</feature>
<dbReference type="RefSeq" id="XP_025568957.1">
    <property type="nucleotide sequence ID" value="XM_025709304.1"/>
</dbReference>
<organism evidence="12 13">
    <name type="scientific">Aspergillus vadensis (strain CBS 113365 / IMI 142717 / IBT 24658)</name>
    <dbReference type="NCBI Taxonomy" id="1448311"/>
    <lineage>
        <taxon>Eukaryota</taxon>
        <taxon>Fungi</taxon>
        <taxon>Dikarya</taxon>
        <taxon>Ascomycota</taxon>
        <taxon>Pezizomycotina</taxon>
        <taxon>Eurotiomycetes</taxon>
        <taxon>Eurotiomycetidae</taxon>
        <taxon>Eurotiales</taxon>
        <taxon>Aspergillaceae</taxon>
        <taxon>Aspergillus</taxon>
        <taxon>Aspergillus subgen. Circumdati</taxon>
    </lineage>
</organism>
<dbReference type="PROSITE" id="PS00518">
    <property type="entry name" value="ZF_RING_1"/>
    <property type="match status" value="1"/>
</dbReference>
<evidence type="ECO:0000256" key="7">
    <source>
        <dbReference type="PROSITE-ProRule" id="PRU00175"/>
    </source>
</evidence>
<comment type="caution">
    <text evidence="8">Lacks conserved residue(s) required for the propagation of feature annotation.</text>
</comment>
<feature type="coiled-coil region" evidence="9">
    <location>
        <begin position="66"/>
        <end position="100"/>
    </location>
</feature>
<evidence type="ECO:0000259" key="10">
    <source>
        <dbReference type="PROSITE" id="PS50089"/>
    </source>
</evidence>
<evidence type="ECO:0000256" key="1">
    <source>
        <dbReference type="ARBA" id="ARBA00022723"/>
    </source>
</evidence>
<keyword evidence="5 8" id="KW-0442">Lipid degradation</keyword>
<dbReference type="GO" id="GO:0016020">
    <property type="term" value="C:membrane"/>
    <property type="evidence" value="ECO:0007669"/>
    <property type="project" value="TreeGrafter"/>
</dbReference>
<keyword evidence="13" id="KW-1185">Reference proteome</keyword>
<evidence type="ECO:0000256" key="2">
    <source>
        <dbReference type="ARBA" id="ARBA00022771"/>
    </source>
</evidence>
<reference evidence="12" key="1">
    <citation type="submission" date="2016-12" db="EMBL/GenBank/DDBJ databases">
        <title>The genomes of Aspergillus section Nigri reveals drivers in fungal speciation.</title>
        <authorList>
            <consortium name="DOE Joint Genome Institute"/>
            <person name="Vesth T.C."/>
            <person name="Nybo J."/>
            <person name="Theobald S."/>
            <person name="Brandl J."/>
            <person name="Frisvad J.C."/>
            <person name="Nielsen K.F."/>
            <person name="Lyhne E.K."/>
            <person name="Kogle M.E."/>
            <person name="Kuo A."/>
            <person name="Riley R."/>
            <person name="Clum A."/>
            <person name="Nolan M."/>
            <person name="Lipzen A."/>
            <person name="Salamov A."/>
            <person name="Henrissat B."/>
            <person name="Wiebenga A."/>
            <person name="De Vries R.P."/>
            <person name="Grigoriev I.V."/>
            <person name="Mortensen U.H."/>
            <person name="Andersen M.R."/>
            <person name="Baker S.E."/>
        </authorList>
    </citation>
    <scope>NUCLEOTIDE SEQUENCE [LARGE SCALE GENOMIC DNA]</scope>
    <source>
        <strain evidence="12">CBS 113365</strain>
    </source>
</reference>
<feature type="short sequence motif" description="GXSXG" evidence="8">
    <location>
        <begin position="646"/>
        <end position="650"/>
    </location>
</feature>
<evidence type="ECO:0000256" key="6">
    <source>
        <dbReference type="ARBA" id="ARBA00023098"/>
    </source>
</evidence>
<dbReference type="GO" id="GO:0047499">
    <property type="term" value="F:calcium-independent phospholipase A2 activity"/>
    <property type="evidence" value="ECO:0007669"/>
    <property type="project" value="TreeGrafter"/>
</dbReference>
<dbReference type="PANTHER" id="PTHR24185:SF1">
    <property type="entry name" value="CALCIUM-INDEPENDENT PHOSPHOLIPASE A2-GAMMA"/>
    <property type="match status" value="1"/>
</dbReference>
<dbReference type="OrthoDB" id="194358at2759"/>
<dbReference type="InterPro" id="IPR001841">
    <property type="entry name" value="Znf_RING"/>
</dbReference>